<dbReference type="Pfam" id="PF03055">
    <property type="entry name" value="RPE65"/>
    <property type="match status" value="1"/>
</dbReference>
<dbReference type="InterPro" id="IPR004294">
    <property type="entry name" value="Carotenoid_Oase"/>
</dbReference>
<dbReference type="EMBL" id="JBHUKU010000025">
    <property type="protein sequence ID" value="MFD2464354.1"/>
    <property type="molecule type" value="Genomic_DNA"/>
</dbReference>
<reference evidence="7" key="1">
    <citation type="journal article" date="2019" name="Int. J. Syst. Evol. Microbiol.">
        <title>The Global Catalogue of Microorganisms (GCM) 10K type strain sequencing project: providing services to taxonomists for standard genome sequencing and annotation.</title>
        <authorList>
            <consortium name="The Broad Institute Genomics Platform"/>
            <consortium name="The Broad Institute Genome Sequencing Center for Infectious Disease"/>
            <person name="Wu L."/>
            <person name="Ma J."/>
        </authorList>
    </citation>
    <scope>NUCLEOTIDE SEQUENCE [LARGE SCALE GENOMIC DNA]</scope>
    <source>
        <strain evidence="7">CGMCC 4.7643</strain>
    </source>
</reference>
<dbReference type="EC" id="1.13.11.-" evidence="5"/>
<gene>
    <name evidence="6" type="ORF">ACFSYJ_37465</name>
</gene>
<evidence type="ECO:0000256" key="3">
    <source>
        <dbReference type="ARBA" id="ARBA00023002"/>
    </source>
</evidence>
<protein>
    <recommendedName>
        <fullName evidence="5">Dioxygenase</fullName>
        <ecNumber evidence="5">1.13.11.-</ecNumber>
    </recommendedName>
</protein>
<sequence>MGSQFLEDNFAPVSQEHTITELEVTGRIPEHLDGRYLRNGPNPLSEVDPATYHWFMGDGMVHGVRLRDGKAEWYRNRWVRNPFVAGLLGGGPSPRAERNEVSCGLDAIGANTNVISHAGKTLALIEAGVSAYELTDELDTVGQCDFDGTLPGGYTAHPKRDPATGELHAVSYFFGRGNRVQYSVIDVHGHARHTVDIEVTGSPMMHDFSLTEKYVVFYDLPVTFDAESAVNLTMPPVLRTPAKLVVSALLGRVRIPDPIAARAAGRIGSNGDLPYRWNPRYPARIGVMPREGGNADVRWFEVEPCYVFHPLNAYDDGDSVVLEVVRHPKMFDREVHGPGEGASTLDRWTVDLSAGKVLEERLDDRGQEFPRVDERLVGRRHRYGYSIAIADGATPGDSVYKHDFRTGSSVVRSFGRGRQPGEFVFVPASPGAAEDEGVLMGFVFDAATRRSDLTLLDAETLETVGAIHLPARVPHGFHGNWAPTE</sequence>
<evidence type="ECO:0000313" key="7">
    <source>
        <dbReference type="Proteomes" id="UP001597419"/>
    </source>
</evidence>
<keyword evidence="7" id="KW-1185">Reference proteome</keyword>
<dbReference type="Proteomes" id="UP001597419">
    <property type="component" value="Unassembled WGS sequence"/>
</dbReference>
<name>A0ABW5GTR8_9PSEU</name>
<dbReference type="RefSeq" id="WP_345405099.1">
    <property type="nucleotide sequence ID" value="NZ_BAABHG010000017.1"/>
</dbReference>
<accession>A0ABW5GTR8</accession>
<comment type="similarity">
    <text evidence="1 5">Belongs to the carotenoid oxygenase family.</text>
</comment>
<evidence type="ECO:0000313" key="6">
    <source>
        <dbReference type="EMBL" id="MFD2464354.1"/>
    </source>
</evidence>
<organism evidence="6 7">
    <name type="scientific">Amycolatopsis samaneae</name>
    <dbReference type="NCBI Taxonomy" id="664691"/>
    <lineage>
        <taxon>Bacteria</taxon>
        <taxon>Bacillati</taxon>
        <taxon>Actinomycetota</taxon>
        <taxon>Actinomycetes</taxon>
        <taxon>Pseudonocardiales</taxon>
        <taxon>Pseudonocardiaceae</taxon>
        <taxon>Amycolatopsis</taxon>
    </lineage>
</organism>
<evidence type="ECO:0000256" key="4">
    <source>
        <dbReference type="ARBA" id="ARBA00023004"/>
    </source>
</evidence>
<evidence type="ECO:0000256" key="1">
    <source>
        <dbReference type="ARBA" id="ARBA00006787"/>
    </source>
</evidence>
<dbReference type="PANTHER" id="PTHR10543:SF89">
    <property type="entry name" value="CAROTENOID 9,10(9',10')-CLEAVAGE DIOXYGENASE 1"/>
    <property type="match status" value="1"/>
</dbReference>
<proteinExistence type="inferred from homology"/>
<dbReference type="PANTHER" id="PTHR10543">
    <property type="entry name" value="BETA-CAROTENE DIOXYGENASE"/>
    <property type="match status" value="1"/>
</dbReference>
<comment type="cofactor">
    <cofactor evidence="5">
        <name>Fe(2+)</name>
        <dbReference type="ChEBI" id="CHEBI:29033"/>
    </cofactor>
    <text evidence="5">Binds 1 Fe(2+) ion per subunit.</text>
</comment>
<keyword evidence="5" id="KW-0223">Dioxygenase</keyword>
<keyword evidence="3 5" id="KW-0560">Oxidoreductase</keyword>
<evidence type="ECO:0000256" key="2">
    <source>
        <dbReference type="ARBA" id="ARBA00022723"/>
    </source>
</evidence>
<keyword evidence="2 5" id="KW-0479">Metal-binding</keyword>
<evidence type="ECO:0000256" key="5">
    <source>
        <dbReference type="RuleBase" id="RU364048"/>
    </source>
</evidence>
<keyword evidence="4 5" id="KW-0408">Iron</keyword>
<comment type="caution">
    <text evidence="6">The sequence shown here is derived from an EMBL/GenBank/DDBJ whole genome shotgun (WGS) entry which is preliminary data.</text>
</comment>